<dbReference type="GO" id="GO:0070973">
    <property type="term" value="P:protein localization to endoplasmic reticulum exit site"/>
    <property type="evidence" value="ECO:0007669"/>
    <property type="project" value="UniProtKB-UniRule"/>
</dbReference>
<dbReference type="EMBL" id="VCAZ01000198">
    <property type="protein sequence ID" value="TTF87018.1"/>
    <property type="molecule type" value="Genomic_DNA"/>
</dbReference>
<evidence type="ECO:0000256" key="7">
    <source>
        <dbReference type="ARBA" id="ARBA00022892"/>
    </source>
</evidence>
<keyword evidence="3 12" id="KW-0813">Transport</keyword>
<feature type="region of interest" description="Disordered" evidence="13">
    <location>
        <begin position="79"/>
        <end position="107"/>
    </location>
</feature>
<dbReference type="Proteomes" id="UP000319801">
    <property type="component" value="Unassembled WGS sequence"/>
</dbReference>
<organism evidence="16 17">
    <name type="scientific">Bagarius yarrelli</name>
    <name type="common">Goonch</name>
    <name type="synonym">Bagrus yarrelli</name>
    <dbReference type="NCBI Taxonomy" id="175774"/>
    <lineage>
        <taxon>Eukaryota</taxon>
        <taxon>Metazoa</taxon>
        <taxon>Chordata</taxon>
        <taxon>Craniata</taxon>
        <taxon>Vertebrata</taxon>
        <taxon>Euteleostomi</taxon>
        <taxon>Actinopterygii</taxon>
        <taxon>Neopterygii</taxon>
        <taxon>Teleostei</taxon>
        <taxon>Ostariophysi</taxon>
        <taxon>Siluriformes</taxon>
        <taxon>Sisoridae</taxon>
        <taxon>Sisorinae</taxon>
        <taxon>Bagarius</taxon>
    </lineage>
</organism>
<reference evidence="16 17" key="1">
    <citation type="journal article" date="2019" name="Genome Biol. Evol.">
        <title>Whole-Genome Sequencing of the Giant Devil Catfish, Bagarius yarrelli.</title>
        <authorList>
            <person name="Jiang W."/>
            <person name="Lv Y."/>
            <person name="Cheng L."/>
            <person name="Yang K."/>
            <person name="Chao B."/>
            <person name="Wang X."/>
            <person name="Li Y."/>
            <person name="Pan X."/>
            <person name="You X."/>
            <person name="Zhang Y."/>
            <person name="Yang J."/>
            <person name="Li J."/>
            <person name="Zhang X."/>
            <person name="Liu S."/>
            <person name="Sun C."/>
            <person name="Yang J."/>
            <person name="Shi Q."/>
        </authorList>
    </citation>
    <scope>NUCLEOTIDE SEQUENCE [LARGE SCALE GENOMIC DNA]</scope>
    <source>
        <strain evidence="16">JWS20170419001</strain>
        <tissue evidence="16">Muscle</tissue>
    </source>
</reference>
<feature type="compositionally biased region" description="Basic and acidic residues" evidence="13">
    <location>
        <begin position="94"/>
        <end position="107"/>
    </location>
</feature>
<dbReference type="GO" id="GO:0006886">
    <property type="term" value="P:intracellular protein transport"/>
    <property type="evidence" value="ECO:0007669"/>
    <property type="project" value="UniProtKB-UniRule"/>
</dbReference>
<evidence type="ECO:0000259" key="15">
    <source>
        <dbReference type="Pfam" id="PF18035"/>
    </source>
</evidence>
<protein>
    <recommendedName>
        <fullName evidence="12">Endoplasmic reticulum transmembrane protein</fullName>
    </recommendedName>
</protein>
<evidence type="ECO:0000256" key="8">
    <source>
        <dbReference type="ARBA" id="ARBA00022927"/>
    </source>
</evidence>
<evidence type="ECO:0000313" key="16">
    <source>
        <dbReference type="EMBL" id="TTF87018.1"/>
    </source>
</evidence>
<dbReference type="PANTHER" id="PTHR12701:SF15">
    <property type="entry name" value="B-CELL RECEPTOR-ASSOCIATED PROTEIN 31"/>
    <property type="match status" value="1"/>
</dbReference>
<keyword evidence="8 12" id="KW-0653">Protein transport</keyword>
<comment type="caution">
    <text evidence="12">Lacks conserved residue(s) required for the propagation of feature annotation.</text>
</comment>
<dbReference type="InterPro" id="IPR027267">
    <property type="entry name" value="AH/BAR_dom_sf"/>
</dbReference>
<dbReference type="Gene3D" id="1.20.5.110">
    <property type="match status" value="1"/>
</dbReference>
<evidence type="ECO:0000256" key="12">
    <source>
        <dbReference type="RuleBase" id="RU367026"/>
    </source>
</evidence>
<dbReference type="GO" id="GO:0006915">
    <property type="term" value="P:apoptotic process"/>
    <property type="evidence" value="ECO:0007669"/>
    <property type="project" value="UniProtKB-KW"/>
</dbReference>
<dbReference type="Pfam" id="PF18035">
    <property type="entry name" value="Bap31_Bap29_C"/>
    <property type="match status" value="1"/>
</dbReference>
<evidence type="ECO:0000256" key="11">
    <source>
        <dbReference type="ARBA" id="ARBA00023136"/>
    </source>
</evidence>
<keyword evidence="4 12" id="KW-0812">Transmembrane</keyword>
<evidence type="ECO:0000256" key="1">
    <source>
        <dbReference type="ARBA" id="ARBA00004477"/>
    </source>
</evidence>
<dbReference type="Pfam" id="PF05529">
    <property type="entry name" value="Bap31"/>
    <property type="match status" value="1"/>
</dbReference>
<feature type="transmembrane region" description="Helical" evidence="12">
    <location>
        <begin position="6"/>
        <end position="27"/>
    </location>
</feature>
<keyword evidence="7 12" id="KW-0931">ER-Golgi transport</keyword>
<dbReference type="GO" id="GO:0005789">
    <property type="term" value="C:endoplasmic reticulum membrane"/>
    <property type="evidence" value="ECO:0007669"/>
    <property type="project" value="UniProtKB-SubCell"/>
</dbReference>
<dbReference type="SUPFAM" id="SSF103657">
    <property type="entry name" value="BAR/IMD domain-like"/>
    <property type="match status" value="1"/>
</dbReference>
<evidence type="ECO:0000256" key="5">
    <source>
        <dbReference type="ARBA" id="ARBA00022703"/>
    </source>
</evidence>
<keyword evidence="17" id="KW-1185">Reference proteome</keyword>
<keyword evidence="16" id="KW-0675">Receptor</keyword>
<accession>A0A556VAS8</accession>
<evidence type="ECO:0000256" key="3">
    <source>
        <dbReference type="ARBA" id="ARBA00022448"/>
    </source>
</evidence>
<keyword evidence="11 12" id="KW-0472">Membrane</keyword>
<feature type="domain" description="BAP29/BAP31 transmembrane" evidence="14">
    <location>
        <begin position="1"/>
        <end position="49"/>
    </location>
</feature>
<evidence type="ECO:0000259" key="14">
    <source>
        <dbReference type="Pfam" id="PF05529"/>
    </source>
</evidence>
<keyword evidence="6 12" id="KW-0256">Endoplasmic reticulum</keyword>
<evidence type="ECO:0000256" key="2">
    <source>
        <dbReference type="ARBA" id="ARBA00007956"/>
    </source>
</evidence>
<sequence length="162" mass="18180">MSLQWTAVASFLYAEVFFVLLLCVPFISPKRLLRRLASLLSQQATLMASNQAFQKQAESASDAARKYMEDNEKLQERLKDAGIEVPEAGGRAKSGTEEESKALKEEVKRLTDELEASKQALQKSDGDVKAMKKQAENLTVEYDRLLEEHSKLQWVHCFGAGL</sequence>
<evidence type="ECO:0000256" key="6">
    <source>
        <dbReference type="ARBA" id="ARBA00022824"/>
    </source>
</evidence>
<dbReference type="OrthoDB" id="435607at2759"/>
<gene>
    <name evidence="16" type="ORF">Baya_14957</name>
</gene>
<comment type="caution">
    <text evidence="16">The sequence shown here is derived from an EMBL/GenBank/DDBJ whole genome shotgun (WGS) entry which is preliminary data.</text>
</comment>
<evidence type="ECO:0000256" key="10">
    <source>
        <dbReference type="ARBA" id="ARBA00023054"/>
    </source>
</evidence>
<dbReference type="InterPro" id="IPR008417">
    <property type="entry name" value="BAP29/BAP31"/>
</dbReference>
<keyword evidence="5" id="KW-0053">Apoptosis</keyword>
<evidence type="ECO:0000256" key="13">
    <source>
        <dbReference type="SAM" id="MobiDB-lite"/>
    </source>
</evidence>
<dbReference type="GO" id="GO:0006888">
    <property type="term" value="P:endoplasmic reticulum to Golgi vesicle-mediated transport"/>
    <property type="evidence" value="ECO:0007669"/>
    <property type="project" value="UniProtKB-UniRule"/>
</dbReference>
<keyword evidence="9 12" id="KW-1133">Transmembrane helix</keyword>
<dbReference type="InterPro" id="IPR040463">
    <property type="entry name" value="BAP29/BAP31_N"/>
</dbReference>
<name>A0A556VAS8_BAGYA</name>
<comment type="similarity">
    <text evidence="2 12">Belongs to the BCAP29/BCAP31 family.</text>
</comment>
<dbReference type="AlphaFoldDB" id="A0A556VAS8"/>
<feature type="domain" description="Bap31/Bap29 cytoplasmic coiled-coil" evidence="15">
    <location>
        <begin position="105"/>
        <end position="155"/>
    </location>
</feature>
<evidence type="ECO:0000256" key="4">
    <source>
        <dbReference type="ARBA" id="ARBA00022692"/>
    </source>
</evidence>
<comment type="function">
    <text evidence="12">May play a role in anterograde transport of membrane proteins from the endoplasmic reticulum to the Golgi.</text>
</comment>
<comment type="subcellular location">
    <subcellularLocation>
        <location evidence="1 12">Endoplasmic reticulum membrane</location>
        <topology evidence="1 12">Multi-pass membrane protein</topology>
    </subcellularLocation>
</comment>
<evidence type="ECO:0000313" key="17">
    <source>
        <dbReference type="Proteomes" id="UP000319801"/>
    </source>
</evidence>
<dbReference type="PANTHER" id="PTHR12701">
    <property type="entry name" value="BCR-ASSOCIATED PROTEIN, BAP"/>
    <property type="match status" value="1"/>
</dbReference>
<keyword evidence="10" id="KW-0175">Coiled coil</keyword>
<dbReference type="FunFam" id="1.20.5.110:FF:000011">
    <property type="entry name" value="B-cell receptor-associated protein 29"/>
    <property type="match status" value="1"/>
</dbReference>
<evidence type="ECO:0000256" key="9">
    <source>
        <dbReference type="ARBA" id="ARBA00022989"/>
    </source>
</evidence>
<proteinExistence type="inferred from homology"/>
<dbReference type="InterPro" id="IPR041672">
    <property type="entry name" value="Bap31/Bap29_C"/>
</dbReference>